<evidence type="ECO:0000313" key="8">
    <source>
        <dbReference type="Proteomes" id="UP000541109"/>
    </source>
</evidence>
<keyword evidence="1" id="KW-0813">Transport</keyword>
<dbReference type="InterPro" id="IPR016174">
    <property type="entry name" value="Di-haem_cyt_TM"/>
</dbReference>
<dbReference type="PANTHER" id="PTHR30529:SF1">
    <property type="entry name" value="CYTOCHROME B561 HOMOLOG 2"/>
    <property type="match status" value="1"/>
</dbReference>
<dbReference type="GO" id="GO:0046872">
    <property type="term" value="F:metal ion binding"/>
    <property type="evidence" value="ECO:0007669"/>
    <property type="project" value="UniProtKB-KW"/>
</dbReference>
<protein>
    <submittedName>
        <fullName evidence="7">Cytochrome B</fullName>
    </submittedName>
</protein>
<dbReference type="Proteomes" id="UP000541109">
    <property type="component" value="Unassembled WGS sequence"/>
</dbReference>
<dbReference type="PANTHER" id="PTHR30529">
    <property type="entry name" value="CYTOCHROME B561"/>
    <property type="match status" value="1"/>
</dbReference>
<keyword evidence="5" id="KW-0408">Iron</keyword>
<keyword evidence="2" id="KW-0349">Heme</keyword>
<evidence type="ECO:0000256" key="3">
    <source>
        <dbReference type="ARBA" id="ARBA00022723"/>
    </source>
</evidence>
<accession>A0A839AAL6</accession>
<feature type="transmembrane region" description="Helical" evidence="6">
    <location>
        <begin position="134"/>
        <end position="158"/>
    </location>
</feature>
<keyword evidence="6" id="KW-0472">Membrane</keyword>
<dbReference type="InterPro" id="IPR052168">
    <property type="entry name" value="Cytochrome_b561_oxidase"/>
</dbReference>
<reference evidence="7 8" key="1">
    <citation type="submission" date="2020-07" db="EMBL/GenBank/DDBJ databases">
        <title>Stappia sp., F7233, whole genome shotgun sequencing project.</title>
        <authorList>
            <person name="Jiang S."/>
            <person name="Liu Z.W."/>
            <person name="Du Z.J."/>
        </authorList>
    </citation>
    <scope>NUCLEOTIDE SEQUENCE [LARGE SCALE GENOMIC DNA]</scope>
    <source>
        <strain evidence="7 8">F7233</strain>
    </source>
</reference>
<evidence type="ECO:0000256" key="1">
    <source>
        <dbReference type="ARBA" id="ARBA00022448"/>
    </source>
</evidence>
<keyword evidence="4" id="KW-0249">Electron transport</keyword>
<dbReference type="SUPFAM" id="SSF81342">
    <property type="entry name" value="Transmembrane di-heme cytochromes"/>
    <property type="match status" value="1"/>
</dbReference>
<dbReference type="RefSeq" id="WP_182162315.1">
    <property type="nucleotide sequence ID" value="NZ_JACFXV010000038.1"/>
</dbReference>
<dbReference type="GO" id="GO:0005886">
    <property type="term" value="C:plasma membrane"/>
    <property type="evidence" value="ECO:0007669"/>
    <property type="project" value="TreeGrafter"/>
</dbReference>
<keyword evidence="6" id="KW-0812">Transmembrane</keyword>
<keyword evidence="3" id="KW-0479">Metal-binding</keyword>
<evidence type="ECO:0000256" key="6">
    <source>
        <dbReference type="SAM" id="Phobius"/>
    </source>
</evidence>
<evidence type="ECO:0000256" key="5">
    <source>
        <dbReference type="ARBA" id="ARBA00023004"/>
    </source>
</evidence>
<dbReference type="AlphaFoldDB" id="A0A839AAL6"/>
<feature type="transmembrane region" description="Helical" evidence="6">
    <location>
        <begin position="86"/>
        <end position="110"/>
    </location>
</feature>
<comment type="caution">
    <text evidence="7">The sequence shown here is derived from an EMBL/GenBank/DDBJ whole genome shotgun (WGS) entry which is preliminary data.</text>
</comment>
<feature type="transmembrane region" description="Helical" evidence="6">
    <location>
        <begin position="47"/>
        <end position="66"/>
    </location>
</feature>
<dbReference type="EMBL" id="JACFXV010000038">
    <property type="protein sequence ID" value="MBA5776165.1"/>
    <property type="molecule type" value="Genomic_DNA"/>
</dbReference>
<sequence>MQIKDTGLAFGVVTIICHWTGALLLPGFLLLALVTFAGSGSPTPEELATVTTLSFLSLLLFSFRIYWRLKHYHPMPLGGAKPVEVIVGRCVAFGLLVAGVVLPLILWAALSASGLPYVVFGLAFPSIWAQGETASLLLTILFWMGVTAFTLGFLLHLFGAYKHQIVLKDDAVFRLMGKRIEL</sequence>
<organism evidence="7 8">
    <name type="scientific">Stappia albiluteola</name>
    <dbReference type="NCBI Taxonomy" id="2758565"/>
    <lineage>
        <taxon>Bacteria</taxon>
        <taxon>Pseudomonadati</taxon>
        <taxon>Pseudomonadota</taxon>
        <taxon>Alphaproteobacteria</taxon>
        <taxon>Hyphomicrobiales</taxon>
        <taxon>Stappiaceae</taxon>
        <taxon>Stappia</taxon>
    </lineage>
</organism>
<gene>
    <name evidence="7" type="ORF">H2509_03400</name>
</gene>
<feature type="transmembrane region" description="Helical" evidence="6">
    <location>
        <begin position="7"/>
        <end position="35"/>
    </location>
</feature>
<evidence type="ECO:0000256" key="2">
    <source>
        <dbReference type="ARBA" id="ARBA00022617"/>
    </source>
</evidence>
<proteinExistence type="predicted"/>
<keyword evidence="6" id="KW-1133">Transmembrane helix</keyword>
<evidence type="ECO:0000256" key="4">
    <source>
        <dbReference type="ARBA" id="ARBA00022982"/>
    </source>
</evidence>
<dbReference type="GO" id="GO:0022904">
    <property type="term" value="P:respiratory electron transport chain"/>
    <property type="evidence" value="ECO:0007669"/>
    <property type="project" value="InterPro"/>
</dbReference>
<keyword evidence="8" id="KW-1185">Reference proteome</keyword>
<evidence type="ECO:0000313" key="7">
    <source>
        <dbReference type="EMBL" id="MBA5776165.1"/>
    </source>
</evidence>
<dbReference type="GO" id="GO:0020037">
    <property type="term" value="F:heme binding"/>
    <property type="evidence" value="ECO:0007669"/>
    <property type="project" value="TreeGrafter"/>
</dbReference>
<name>A0A839AAL6_9HYPH</name>